<feature type="compositionally biased region" description="Polar residues" evidence="1">
    <location>
        <begin position="408"/>
        <end position="419"/>
    </location>
</feature>
<name>G4ZDT8_PHYSP</name>
<dbReference type="GeneID" id="20642013"/>
<reference evidence="3 4" key="1">
    <citation type="journal article" date="2006" name="Science">
        <title>Phytophthora genome sequences uncover evolutionary origins and mechanisms of pathogenesis.</title>
        <authorList>
            <person name="Tyler B.M."/>
            <person name="Tripathy S."/>
            <person name="Zhang X."/>
            <person name="Dehal P."/>
            <person name="Jiang R.H."/>
            <person name="Aerts A."/>
            <person name="Arredondo F.D."/>
            <person name="Baxter L."/>
            <person name="Bensasson D."/>
            <person name="Beynon J.L."/>
            <person name="Chapman J."/>
            <person name="Damasceno C.M."/>
            <person name="Dorrance A.E."/>
            <person name="Dou D."/>
            <person name="Dickerman A.W."/>
            <person name="Dubchak I.L."/>
            <person name="Garbelotto M."/>
            <person name="Gijzen M."/>
            <person name="Gordon S.G."/>
            <person name="Govers F."/>
            <person name="Grunwald N.J."/>
            <person name="Huang W."/>
            <person name="Ivors K.L."/>
            <person name="Jones R.W."/>
            <person name="Kamoun S."/>
            <person name="Krampis K."/>
            <person name="Lamour K.H."/>
            <person name="Lee M.K."/>
            <person name="McDonald W.H."/>
            <person name="Medina M."/>
            <person name="Meijer H.J."/>
            <person name="Nordberg E.K."/>
            <person name="Maclean D.J."/>
            <person name="Ospina-Giraldo M.D."/>
            <person name="Morris P.F."/>
            <person name="Phuntumart V."/>
            <person name="Putnam N.H."/>
            <person name="Rash S."/>
            <person name="Rose J.K."/>
            <person name="Sakihama Y."/>
            <person name="Salamov A.A."/>
            <person name="Savidor A."/>
            <person name="Scheuring C.F."/>
            <person name="Smith B.M."/>
            <person name="Sobral B.W."/>
            <person name="Terry A."/>
            <person name="Torto-Alalibo T.A."/>
            <person name="Win J."/>
            <person name="Xu Z."/>
            <person name="Zhang H."/>
            <person name="Grigoriev I.V."/>
            <person name="Rokhsar D.S."/>
            <person name="Boore J.L."/>
        </authorList>
    </citation>
    <scope>NUCLEOTIDE SEQUENCE [LARGE SCALE GENOMIC DNA]</scope>
    <source>
        <strain evidence="3 4">P6497</strain>
    </source>
</reference>
<organism evidence="3 4">
    <name type="scientific">Phytophthora sojae (strain P6497)</name>
    <name type="common">Soybean stem and root rot agent</name>
    <name type="synonym">Phytophthora megasperma f. sp. glycines</name>
    <dbReference type="NCBI Taxonomy" id="1094619"/>
    <lineage>
        <taxon>Eukaryota</taxon>
        <taxon>Sar</taxon>
        <taxon>Stramenopiles</taxon>
        <taxon>Oomycota</taxon>
        <taxon>Peronosporomycetes</taxon>
        <taxon>Peronosporales</taxon>
        <taxon>Peronosporaceae</taxon>
        <taxon>Phytophthora</taxon>
    </lineage>
</organism>
<feature type="compositionally biased region" description="Low complexity" evidence="1">
    <location>
        <begin position="296"/>
        <end position="327"/>
    </location>
</feature>
<keyword evidence="2" id="KW-0472">Membrane</keyword>
<dbReference type="EMBL" id="JH159154">
    <property type="protein sequence ID" value="EGZ19017.1"/>
    <property type="molecule type" value="Genomic_DNA"/>
</dbReference>
<evidence type="ECO:0000256" key="2">
    <source>
        <dbReference type="SAM" id="Phobius"/>
    </source>
</evidence>
<evidence type="ECO:0000313" key="3">
    <source>
        <dbReference type="EMBL" id="EGZ19017.1"/>
    </source>
</evidence>
<feature type="compositionally biased region" description="Low complexity" evidence="1">
    <location>
        <begin position="153"/>
        <end position="166"/>
    </location>
</feature>
<feature type="transmembrane region" description="Helical" evidence="2">
    <location>
        <begin position="54"/>
        <end position="74"/>
    </location>
</feature>
<protein>
    <submittedName>
        <fullName evidence="3">Uncharacterized protein</fullName>
    </submittedName>
</protein>
<dbReference type="STRING" id="1094619.G4ZDT8"/>
<keyword evidence="2" id="KW-0812">Transmembrane</keyword>
<feature type="compositionally biased region" description="Basic and acidic residues" evidence="1">
    <location>
        <begin position="351"/>
        <end position="371"/>
    </location>
</feature>
<feature type="region of interest" description="Disordered" evidence="1">
    <location>
        <begin position="128"/>
        <end position="427"/>
    </location>
</feature>
<dbReference type="OMA" id="KESMTQH"/>
<accession>G4ZDT8</accession>
<keyword evidence="4" id="KW-1185">Reference proteome</keyword>
<dbReference type="Proteomes" id="UP000002640">
    <property type="component" value="Unassembled WGS sequence"/>
</dbReference>
<proteinExistence type="predicted"/>
<dbReference type="RefSeq" id="XP_009528075.1">
    <property type="nucleotide sequence ID" value="XM_009529780.1"/>
</dbReference>
<dbReference type="AlphaFoldDB" id="G4ZDT8"/>
<feature type="compositionally biased region" description="Basic and acidic residues" evidence="1">
    <location>
        <begin position="191"/>
        <end position="209"/>
    </location>
</feature>
<dbReference type="KEGG" id="psoj:PHYSODRAFT_301444"/>
<evidence type="ECO:0000313" key="4">
    <source>
        <dbReference type="Proteomes" id="UP000002640"/>
    </source>
</evidence>
<feature type="compositionally biased region" description="Acidic residues" evidence="1">
    <location>
        <begin position="167"/>
        <end position="190"/>
    </location>
</feature>
<gene>
    <name evidence="3" type="ORF">PHYSODRAFT_301444</name>
</gene>
<sequence>MALHRKQRGVADAQYVRIPTSSAGYSLHEAHPRAQRVYAKRYAAGDRSRKISSLQLRVCFLLCVLLYFGAIYFADDIASIGRVVGSEQSSQNFFVYSLRPRGRGHVRVGRAVDAKRADASPAPVLASVAPVEEQQQQQQEQEQDDPPTELPELETQSPADEVAATAETEEAQATEPLEQPDTETEEETQLQDEHMHPDNAPGDEVHPDDQGEDVAAHQSEQPSHQEVIINTMDHPEDRAATPSTIRVEPSQDINLKAQGVGQQETIATPTPTKHSDMDDPQPTAALRQPEKEAIEPAVAVDPVLPVAAVPAASPARSKQQDAQINADDQQRLPKQQANLDRKPGDQPAAVDGREQSSRTGGQEHQREEIDGQRAAIDGQHDTAGGQQELTAADGQHGAVDGQQEEQLVETTQPSETPAQMTEHISDI</sequence>
<keyword evidence="2" id="KW-1133">Transmembrane helix</keyword>
<feature type="compositionally biased region" description="Polar residues" evidence="1">
    <location>
        <begin position="260"/>
        <end position="272"/>
    </location>
</feature>
<dbReference type="InParanoid" id="G4ZDT8"/>
<feature type="compositionally biased region" description="Low complexity" evidence="1">
    <location>
        <begin position="128"/>
        <end position="140"/>
    </location>
</feature>
<evidence type="ECO:0000256" key="1">
    <source>
        <dbReference type="SAM" id="MobiDB-lite"/>
    </source>
</evidence>